<dbReference type="FunCoup" id="E0VJZ7">
    <property type="interactions" value="346"/>
</dbReference>
<dbReference type="Gene3D" id="3.30.40.10">
    <property type="entry name" value="Zinc/RING finger domain, C3HC4 (zinc finger)"/>
    <property type="match status" value="1"/>
</dbReference>
<dbReference type="CTD" id="8235097"/>
<reference evidence="9" key="2">
    <citation type="submission" date="2007-04" db="EMBL/GenBank/DDBJ databases">
        <title>The genome of the human body louse.</title>
        <authorList>
            <consortium name="The Human Body Louse Genome Consortium"/>
            <person name="Kirkness E."/>
            <person name="Walenz B."/>
            <person name="Hass B."/>
            <person name="Bruggner R."/>
            <person name="Strausberg R."/>
        </authorList>
    </citation>
    <scope>NUCLEOTIDE SEQUENCE</scope>
    <source>
        <strain evidence="9">USDA</strain>
    </source>
</reference>
<dbReference type="FunFam" id="1.10.1170.10:FF:000002">
    <property type="entry name" value="Baculoviral IAP repeat containing 7"/>
    <property type="match status" value="1"/>
</dbReference>
<reference evidence="10" key="3">
    <citation type="submission" date="2021-02" db="UniProtKB">
        <authorList>
            <consortium name="EnsemblMetazoa"/>
        </authorList>
    </citation>
    <scope>IDENTIFICATION</scope>
    <source>
        <strain evidence="10">USDA</strain>
    </source>
</reference>
<dbReference type="GO" id="GO:0006915">
    <property type="term" value="P:apoptotic process"/>
    <property type="evidence" value="ECO:0007669"/>
    <property type="project" value="UniProtKB-KW"/>
</dbReference>
<evidence type="ECO:0000313" key="10">
    <source>
        <dbReference type="EnsemblMetazoa" id="PHUM253740-PA"/>
    </source>
</evidence>
<evidence type="ECO:0000256" key="7">
    <source>
        <dbReference type="SAM" id="MobiDB-lite"/>
    </source>
</evidence>
<keyword evidence="5" id="KW-0862">Zinc</keyword>
<dbReference type="GO" id="GO:0043027">
    <property type="term" value="F:cysteine-type endopeptidase inhibitor activity involved in apoptotic process"/>
    <property type="evidence" value="ECO:0007669"/>
    <property type="project" value="TreeGrafter"/>
</dbReference>
<dbReference type="InterPro" id="IPR001841">
    <property type="entry name" value="Znf_RING"/>
</dbReference>
<dbReference type="GO" id="GO:0043066">
    <property type="term" value="P:negative regulation of apoptotic process"/>
    <property type="evidence" value="ECO:0007669"/>
    <property type="project" value="TreeGrafter"/>
</dbReference>
<dbReference type="KEGG" id="phu:Phum_PHUM253740"/>
<dbReference type="PANTHER" id="PTHR10044:SF174">
    <property type="entry name" value="DEATH-ASSOCIATED INHIBITOR OF APOPTOSIS 1"/>
    <property type="match status" value="1"/>
</dbReference>
<name>E0VJZ7_PEDHC</name>
<evidence type="ECO:0000256" key="2">
    <source>
        <dbReference type="ARBA" id="ARBA00022703"/>
    </source>
</evidence>
<protein>
    <submittedName>
        <fullName evidence="9 10">Inhibitor of apoptosis 1, diap1, putative</fullName>
    </submittedName>
</protein>
<dbReference type="OrthoDB" id="5855668at2759"/>
<dbReference type="STRING" id="121224.E0VJZ7"/>
<gene>
    <name evidence="10" type="primary">8235097</name>
    <name evidence="9" type="ORF">Phum_PHUM253740</name>
</gene>
<dbReference type="PROSITE" id="PS01282">
    <property type="entry name" value="BIR_REPEAT_1"/>
    <property type="match status" value="2"/>
</dbReference>
<dbReference type="PANTHER" id="PTHR10044">
    <property type="entry name" value="INHIBITOR OF APOPTOSIS"/>
    <property type="match status" value="1"/>
</dbReference>
<dbReference type="RefSeq" id="XP_002426441.1">
    <property type="nucleotide sequence ID" value="XM_002426396.1"/>
</dbReference>
<evidence type="ECO:0000313" key="9">
    <source>
        <dbReference type="EMBL" id="EEB13703.1"/>
    </source>
</evidence>
<comment type="similarity">
    <text evidence="1">Belongs to the IAP family.</text>
</comment>
<proteinExistence type="inferred from homology"/>
<dbReference type="InterPro" id="IPR013083">
    <property type="entry name" value="Znf_RING/FYVE/PHD"/>
</dbReference>
<evidence type="ECO:0000256" key="6">
    <source>
        <dbReference type="PROSITE-ProRule" id="PRU00175"/>
    </source>
</evidence>
<feature type="compositionally biased region" description="Low complexity" evidence="7">
    <location>
        <begin position="306"/>
        <end position="323"/>
    </location>
</feature>
<dbReference type="PROSITE" id="PS50143">
    <property type="entry name" value="BIR_REPEAT_2"/>
    <property type="match status" value="2"/>
</dbReference>
<dbReference type="GO" id="GO:0005634">
    <property type="term" value="C:nucleus"/>
    <property type="evidence" value="ECO:0007669"/>
    <property type="project" value="TreeGrafter"/>
</dbReference>
<dbReference type="EnsemblMetazoa" id="PHUM253740-RA">
    <property type="protein sequence ID" value="PHUM253740-PA"/>
    <property type="gene ID" value="PHUM253740"/>
</dbReference>
<evidence type="ECO:0000313" key="11">
    <source>
        <dbReference type="Proteomes" id="UP000009046"/>
    </source>
</evidence>
<dbReference type="Pfam" id="PF13920">
    <property type="entry name" value="zf-C3HC4_3"/>
    <property type="match status" value="1"/>
</dbReference>
<feature type="region of interest" description="Disordered" evidence="7">
    <location>
        <begin position="111"/>
        <end position="161"/>
    </location>
</feature>
<dbReference type="FunFam" id="1.10.1170.10:FF:000003">
    <property type="entry name" value="E3 ubiquitin-protein ligase XIAP"/>
    <property type="match status" value="1"/>
</dbReference>
<dbReference type="VEuPathDB" id="VectorBase:PHUM253740"/>
<dbReference type="GO" id="GO:0005737">
    <property type="term" value="C:cytoplasm"/>
    <property type="evidence" value="ECO:0007669"/>
    <property type="project" value="TreeGrafter"/>
</dbReference>
<dbReference type="AlphaFoldDB" id="E0VJZ7"/>
<dbReference type="InParanoid" id="E0VJZ7"/>
<feature type="compositionally biased region" description="Acidic residues" evidence="7">
    <location>
        <begin position="133"/>
        <end position="153"/>
    </location>
</feature>
<dbReference type="InterPro" id="IPR050784">
    <property type="entry name" value="IAP"/>
</dbReference>
<keyword evidence="2" id="KW-0053">Apoptosis</keyword>
<feature type="domain" description="RING-type" evidence="8">
    <location>
        <begin position="358"/>
        <end position="393"/>
    </location>
</feature>
<dbReference type="SMART" id="SM00238">
    <property type="entry name" value="BIR"/>
    <property type="match status" value="2"/>
</dbReference>
<keyword evidence="11" id="KW-1185">Reference proteome</keyword>
<reference evidence="9" key="1">
    <citation type="submission" date="2007-04" db="EMBL/GenBank/DDBJ databases">
        <title>Annotation of Pediculus humanus corporis strain USDA.</title>
        <authorList>
            <person name="Kirkness E."/>
            <person name="Hannick L."/>
            <person name="Hass B."/>
            <person name="Bruggner R."/>
            <person name="Lawson D."/>
            <person name="Bidwell S."/>
            <person name="Joardar V."/>
            <person name="Caler E."/>
            <person name="Walenz B."/>
            <person name="Inman J."/>
            <person name="Schobel S."/>
            <person name="Galinsky K."/>
            <person name="Amedeo P."/>
            <person name="Strausberg R."/>
        </authorList>
    </citation>
    <scope>NUCLEOTIDE SEQUENCE</scope>
    <source>
        <strain evidence="9">USDA</strain>
    </source>
</reference>
<evidence type="ECO:0000256" key="3">
    <source>
        <dbReference type="ARBA" id="ARBA00022723"/>
    </source>
</evidence>
<dbReference type="GO" id="GO:0031398">
    <property type="term" value="P:positive regulation of protein ubiquitination"/>
    <property type="evidence" value="ECO:0007669"/>
    <property type="project" value="TreeGrafter"/>
</dbReference>
<organism>
    <name type="scientific">Pediculus humanus subsp. corporis</name>
    <name type="common">Body louse</name>
    <dbReference type="NCBI Taxonomy" id="121224"/>
    <lineage>
        <taxon>Eukaryota</taxon>
        <taxon>Metazoa</taxon>
        <taxon>Ecdysozoa</taxon>
        <taxon>Arthropoda</taxon>
        <taxon>Hexapoda</taxon>
        <taxon>Insecta</taxon>
        <taxon>Pterygota</taxon>
        <taxon>Neoptera</taxon>
        <taxon>Paraneoptera</taxon>
        <taxon>Psocodea</taxon>
        <taxon>Troctomorpha</taxon>
        <taxon>Phthiraptera</taxon>
        <taxon>Anoplura</taxon>
        <taxon>Pediculidae</taxon>
        <taxon>Pediculus</taxon>
    </lineage>
</organism>
<feature type="region of interest" description="Disordered" evidence="7">
    <location>
        <begin position="296"/>
        <end position="335"/>
    </location>
</feature>
<feature type="compositionally biased region" description="Basic and acidic residues" evidence="7">
    <location>
        <begin position="296"/>
        <end position="305"/>
    </location>
</feature>
<dbReference type="HOGENOM" id="CLU_016347_1_0_1"/>
<evidence type="ECO:0000259" key="8">
    <source>
        <dbReference type="PROSITE" id="PS50089"/>
    </source>
</evidence>
<sequence length="405" mass="45863">MAPVTAASHSAESNGIISTVLKKKEKKERTSSYVSKNYKKESKRLKTFTHWPVSFINPKDLAKNGFYFTNVDDVVKCAFCKTQIGFWEEGDDPNKDHLKLSPMCPFLRNEPCGNVPLSEEGNDRRSRGNSNDENGDDDDDDDDDEDEDEEPESQDVCGTVVIRPFSEPERSHRSAFSIDSTNLWKDFEELGVTKIYEPVAPNYATYASRIKTFDKWEAHNIQKPEKLAEAGFYYIGHEDNVICFHCGGGLKDWEKDEDPWVEHARWFSKCRFVFLQKGRDFINEVTAREIINRSKKHDSAVKKTNESSSSSSSSTEQSQSETSSSDDEKVLDGGKSKSMVPKVETKVLPSDGKEIQLCIVCYSRERGIVFLPCGHFVCCPQCTSSLTKCAVCREPFKATVRAYFC</sequence>
<dbReference type="SUPFAM" id="SSF57924">
    <property type="entry name" value="Inhibitor of apoptosis (IAP) repeat"/>
    <property type="match status" value="2"/>
</dbReference>
<dbReference type="Gene3D" id="1.10.1170.10">
    <property type="entry name" value="Inhibitor Of Apoptosis Protein (2mihbC-IAP-1), Chain A"/>
    <property type="match status" value="2"/>
</dbReference>
<dbReference type="eggNOG" id="KOG1101">
    <property type="taxonomic scope" value="Eukaryota"/>
</dbReference>
<dbReference type="GO" id="GO:0051726">
    <property type="term" value="P:regulation of cell cycle"/>
    <property type="evidence" value="ECO:0007669"/>
    <property type="project" value="TreeGrafter"/>
</dbReference>
<dbReference type="EMBL" id="DS235235">
    <property type="protein sequence ID" value="EEB13703.1"/>
    <property type="molecule type" value="Genomic_DNA"/>
</dbReference>
<accession>E0VJZ7</accession>
<dbReference type="GO" id="GO:0008270">
    <property type="term" value="F:zinc ion binding"/>
    <property type="evidence" value="ECO:0007669"/>
    <property type="project" value="UniProtKB-KW"/>
</dbReference>
<evidence type="ECO:0000256" key="1">
    <source>
        <dbReference type="ARBA" id="ARBA00006672"/>
    </source>
</evidence>
<feature type="compositionally biased region" description="Basic and acidic residues" evidence="7">
    <location>
        <begin position="326"/>
        <end position="335"/>
    </location>
</feature>
<dbReference type="CDD" id="cd00022">
    <property type="entry name" value="BIR"/>
    <property type="match status" value="2"/>
</dbReference>
<dbReference type="OMA" id="SGKCRFI"/>
<dbReference type="InterPro" id="IPR001370">
    <property type="entry name" value="BIR_rpt"/>
</dbReference>
<dbReference type="GeneID" id="8235097"/>
<keyword evidence="4 6" id="KW-0863">Zinc-finger</keyword>
<keyword evidence="3" id="KW-0479">Metal-binding</keyword>
<dbReference type="Pfam" id="PF00653">
    <property type="entry name" value="BIR"/>
    <property type="match status" value="2"/>
</dbReference>
<dbReference type="PROSITE" id="PS50089">
    <property type="entry name" value="ZF_RING_2"/>
    <property type="match status" value="1"/>
</dbReference>
<evidence type="ECO:0000256" key="4">
    <source>
        <dbReference type="ARBA" id="ARBA00022771"/>
    </source>
</evidence>
<evidence type="ECO:0000256" key="5">
    <source>
        <dbReference type="ARBA" id="ARBA00022833"/>
    </source>
</evidence>
<dbReference type="GO" id="GO:0061630">
    <property type="term" value="F:ubiquitin protein ligase activity"/>
    <property type="evidence" value="ECO:0007669"/>
    <property type="project" value="TreeGrafter"/>
</dbReference>
<dbReference type="Proteomes" id="UP000009046">
    <property type="component" value="Unassembled WGS sequence"/>
</dbReference>
<dbReference type="EMBL" id="AAZO01002941">
    <property type="status" value="NOT_ANNOTATED_CDS"/>
    <property type="molecule type" value="Genomic_DNA"/>
</dbReference>